<comment type="caution">
    <text evidence="7">The sequence shown here is derived from an EMBL/GenBank/DDBJ whole genome shotgun (WGS) entry which is preliminary data.</text>
</comment>
<keyword evidence="6" id="KW-0472">Membrane</keyword>
<keyword evidence="4" id="KW-0808">Transferase</keyword>
<keyword evidence="8" id="KW-1185">Reference proteome</keyword>
<dbReference type="PANTHER" id="PTHR37316:SF3">
    <property type="entry name" value="TEICHOIC ACID GLYCEROL-PHOSPHATE TRANSFERASE"/>
    <property type="match status" value="1"/>
</dbReference>
<dbReference type="Gene3D" id="3.40.50.11820">
    <property type="match status" value="1"/>
</dbReference>
<evidence type="ECO:0000256" key="4">
    <source>
        <dbReference type="ARBA" id="ARBA00022679"/>
    </source>
</evidence>
<evidence type="ECO:0000256" key="6">
    <source>
        <dbReference type="ARBA" id="ARBA00023136"/>
    </source>
</evidence>
<evidence type="ECO:0000313" key="8">
    <source>
        <dbReference type="Proteomes" id="UP000279994"/>
    </source>
</evidence>
<dbReference type="InterPro" id="IPR043149">
    <property type="entry name" value="TagF_N"/>
</dbReference>
<dbReference type="InterPro" id="IPR007554">
    <property type="entry name" value="Glycerophosphate_synth"/>
</dbReference>
<evidence type="ECO:0008006" key="9">
    <source>
        <dbReference type="Google" id="ProtNLM"/>
    </source>
</evidence>
<dbReference type="GO" id="GO:0019350">
    <property type="term" value="P:teichoic acid biosynthetic process"/>
    <property type="evidence" value="ECO:0007669"/>
    <property type="project" value="UniProtKB-KW"/>
</dbReference>
<dbReference type="Pfam" id="PF04464">
    <property type="entry name" value="Glyphos_transf"/>
    <property type="match status" value="1"/>
</dbReference>
<evidence type="ECO:0000256" key="3">
    <source>
        <dbReference type="ARBA" id="ARBA00022475"/>
    </source>
</evidence>
<dbReference type="Proteomes" id="UP000279994">
    <property type="component" value="Unassembled WGS sequence"/>
</dbReference>
<organism evidence="7 8">
    <name type="scientific">Nocardioides pocheonensis</name>
    <dbReference type="NCBI Taxonomy" id="661485"/>
    <lineage>
        <taxon>Bacteria</taxon>
        <taxon>Bacillati</taxon>
        <taxon>Actinomycetota</taxon>
        <taxon>Actinomycetes</taxon>
        <taxon>Propionibacteriales</taxon>
        <taxon>Nocardioidaceae</taxon>
        <taxon>Nocardioides</taxon>
    </lineage>
</organism>
<evidence type="ECO:0000256" key="5">
    <source>
        <dbReference type="ARBA" id="ARBA00022944"/>
    </source>
</evidence>
<evidence type="ECO:0000313" key="7">
    <source>
        <dbReference type="EMBL" id="RNM16738.1"/>
    </source>
</evidence>
<dbReference type="GO" id="GO:0047355">
    <property type="term" value="F:CDP-glycerol glycerophosphotransferase activity"/>
    <property type="evidence" value="ECO:0007669"/>
    <property type="project" value="InterPro"/>
</dbReference>
<protein>
    <recommendedName>
        <fullName evidence="9">CDP-glycerol glycerophosphotransferase family protein</fullName>
    </recommendedName>
</protein>
<dbReference type="EMBL" id="RJSF01000007">
    <property type="protein sequence ID" value="RNM16738.1"/>
    <property type="molecule type" value="Genomic_DNA"/>
</dbReference>
<dbReference type="GO" id="GO:0005886">
    <property type="term" value="C:plasma membrane"/>
    <property type="evidence" value="ECO:0007669"/>
    <property type="project" value="UniProtKB-SubCell"/>
</dbReference>
<dbReference type="OrthoDB" id="8549922at2"/>
<comment type="subcellular location">
    <subcellularLocation>
        <location evidence="1">Cell membrane</location>
        <topology evidence="1">Peripheral membrane protein</topology>
    </subcellularLocation>
</comment>
<dbReference type="PANTHER" id="PTHR37316">
    <property type="entry name" value="TEICHOIC ACID GLYCEROL-PHOSPHATE PRIMASE"/>
    <property type="match status" value="1"/>
</dbReference>
<accession>A0A3N0GX57</accession>
<keyword evidence="5" id="KW-0777">Teichoic acid biosynthesis</keyword>
<proteinExistence type="inferred from homology"/>
<comment type="similarity">
    <text evidence="2">Belongs to the CDP-glycerol glycerophosphotransferase family.</text>
</comment>
<name>A0A3N0GX57_9ACTN</name>
<sequence>MCLDDEARGTAEAAAGDDTRVRILDAPDVPTARLSGRRRARAQHHLLAAAGDVYVPGAVQAAIDLLDGPGPVVLGREGEPAGRTDLHETPQVAGCLRLGRVVLPKGESATFDDPDPDGASTAARRLRAGFTVTGRPAYLDAREATPPPHAVRRDPLPGLDARIRRDRAALDELPVQDLPAAHCHAAAGAVRALQPFLEHAEVATSDQWAALSAHARDLLAAAADRAADVPVLPRVLARLAADDRRDDLVALVDARRFAGDDFPTSVVDGEVHADLGVRVDAADLRLGEQETRLRARVQRLAAHEGELVLQVQGGLRHVAQTEAPRVSAVLSDGERRLAFAVSVADDPAVDQWLAEPEHDHPAGLVTARIPLDQLVPGSWQIALTWQTQGLERSGLVEEVDHQGSAGRSRLVVGDLGVHLRESPGGVRLRVERYAGDAPEHDVESVEIGESNLHVTVRGEADHVFLEGEGLHLDAVRQHHGVWAVPLVHDVWGLVERPLPTGSYRLHVERSRTRRPAVLAPRVLDRVPEETRTAAHRLRLLRGHADGLVVRLDPLLGADEVGARAQRRLQQAYRSVQEPLDERLVYFQSFTGQWANDHPLAIQQELARRRPDVRIRWAVSDSSANVPDGAEPVLIRSREWYDVLARAGHLVTNIELDRWFHRRPGQQLLQCFHGYPSKTMGLGLWRSRGLLPGHLEQQLDHTSRTWNALLTPDPAMDRYYRSEYAYDGRILALGYPRNDVLVSPHAHDLRMDTRHRLRIAPGQRAVLYAPTWRDDLATNFRAAEAVHHLDVEQAAAALGDDYVLLLRGHRFHAPGDRWGSRVVDVTTYPDVNHLILAADAAVLDYSSMRFDFALTGRPMVFLVPDLDDYDSRTRGFLWDFGETAPGPWVRDTAGVVAELRDVDGLARRWAEPIAAFNARYNRLQDGRASARVVEEFFSDLPDPV</sequence>
<evidence type="ECO:0000256" key="2">
    <source>
        <dbReference type="ARBA" id="ARBA00010488"/>
    </source>
</evidence>
<dbReference type="AlphaFoldDB" id="A0A3N0GX57"/>
<dbReference type="SUPFAM" id="SSF53756">
    <property type="entry name" value="UDP-Glycosyltransferase/glycogen phosphorylase"/>
    <property type="match status" value="1"/>
</dbReference>
<reference evidence="7 8" key="1">
    <citation type="submission" date="2018-11" db="EMBL/GenBank/DDBJ databases">
        <authorList>
            <person name="Li F."/>
        </authorList>
    </citation>
    <scope>NUCLEOTIDE SEQUENCE [LARGE SCALE GENOMIC DNA]</scope>
    <source>
        <strain evidence="7 8">Gsoil 818</strain>
    </source>
</reference>
<dbReference type="InterPro" id="IPR051612">
    <property type="entry name" value="Teichoic_Acid_Biosynth"/>
</dbReference>
<keyword evidence="3" id="KW-1003">Cell membrane</keyword>
<evidence type="ECO:0000256" key="1">
    <source>
        <dbReference type="ARBA" id="ARBA00004202"/>
    </source>
</evidence>
<gene>
    <name evidence="7" type="ORF">EFL26_04275</name>
</gene>
<dbReference type="Gene3D" id="3.40.50.12580">
    <property type="match status" value="1"/>
</dbReference>
<dbReference type="InterPro" id="IPR043148">
    <property type="entry name" value="TagF_C"/>
</dbReference>
<dbReference type="RefSeq" id="WP_123221628.1">
    <property type="nucleotide sequence ID" value="NZ_RJSF01000007.1"/>
</dbReference>